<gene>
    <name evidence="1" type="ORF">g.75807</name>
</gene>
<accession>A0A2S2PF25</accession>
<evidence type="ECO:0008006" key="2">
    <source>
        <dbReference type="Google" id="ProtNLM"/>
    </source>
</evidence>
<evidence type="ECO:0000313" key="1">
    <source>
        <dbReference type="EMBL" id="MBY28053.1"/>
    </source>
</evidence>
<dbReference type="AlphaFoldDB" id="A0A2S2PF25"/>
<reference evidence="1" key="1">
    <citation type="submission" date="2018-04" db="EMBL/GenBank/DDBJ databases">
        <title>Transcriptome of Schizaphis graminum biotype I.</title>
        <authorList>
            <person name="Scully E.D."/>
            <person name="Geib S.M."/>
            <person name="Palmer N.A."/>
            <person name="Koch K."/>
            <person name="Bradshaw J."/>
            <person name="Heng-Moss T."/>
            <person name="Sarath G."/>
        </authorList>
    </citation>
    <scope>NUCLEOTIDE SEQUENCE</scope>
</reference>
<dbReference type="EMBL" id="GGMR01015434">
    <property type="protein sequence ID" value="MBY28053.1"/>
    <property type="molecule type" value="Transcribed_RNA"/>
</dbReference>
<name>A0A2S2PF25_SCHGA</name>
<organism evidence="1">
    <name type="scientific">Schizaphis graminum</name>
    <name type="common">Green bug aphid</name>
    <dbReference type="NCBI Taxonomy" id="13262"/>
    <lineage>
        <taxon>Eukaryota</taxon>
        <taxon>Metazoa</taxon>
        <taxon>Ecdysozoa</taxon>
        <taxon>Arthropoda</taxon>
        <taxon>Hexapoda</taxon>
        <taxon>Insecta</taxon>
        <taxon>Pterygota</taxon>
        <taxon>Neoptera</taxon>
        <taxon>Paraneoptera</taxon>
        <taxon>Hemiptera</taxon>
        <taxon>Sternorrhyncha</taxon>
        <taxon>Aphidomorpha</taxon>
        <taxon>Aphidoidea</taxon>
        <taxon>Aphididae</taxon>
        <taxon>Aphidini</taxon>
        <taxon>Schizaphis</taxon>
    </lineage>
</organism>
<protein>
    <recommendedName>
        <fullName evidence="2">Apolipophorin</fullName>
    </recommendedName>
</protein>
<sequence length="284" mass="31849">MRIKWGIGFYYQLSSLAYFNTVCTNFSFSAVFFGGNGLFDEPHSVVINGQVFASPTLFLQFLNNIQIGDGNSDVFNAIRFASKLRFRTAHSIIFLLFPCSDCDPSNMMLDYSVINHIITEKSIKLHVLMDKPFVLDKSRAGSSLFGVDAETAYTRNDFKALKGDVGLRKQVKLTKNMLGYCTPIVLESNGSLFTSRKMETDNLNLVKKFLQVFAKRIAKTAPAPKCQTCECNSDDNGISHMDCYPCSYPTAANIEYGFNDDFIPPNVLSYDSGNGFYYDDHNIN</sequence>
<proteinExistence type="predicted"/>